<organism evidence="22 23">
    <name type="scientific">Perca fluviatilis</name>
    <name type="common">European perch</name>
    <dbReference type="NCBI Taxonomy" id="8168"/>
    <lineage>
        <taxon>Eukaryota</taxon>
        <taxon>Metazoa</taxon>
        <taxon>Chordata</taxon>
        <taxon>Craniata</taxon>
        <taxon>Vertebrata</taxon>
        <taxon>Euteleostomi</taxon>
        <taxon>Actinopterygii</taxon>
        <taxon>Neopterygii</taxon>
        <taxon>Teleostei</taxon>
        <taxon>Neoteleostei</taxon>
        <taxon>Acanthomorphata</taxon>
        <taxon>Eupercaria</taxon>
        <taxon>Perciformes</taxon>
        <taxon>Percoidei</taxon>
        <taxon>Percidae</taxon>
        <taxon>Percinae</taxon>
        <taxon>Perca</taxon>
    </lineage>
</organism>
<evidence type="ECO:0000256" key="2">
    <source>
        <dbReference type="ARBA" id="ARBA00004141"/>
    </source>
</evidence>
<keyword evidence="5 20" id="KW-0600">Photoreceptor protein</keyword>
<keyword evidence="8 20" id="KW-0812">Transmembrane</keyword>
<comment type="function">
    <text evidence="1">Visual pigments are the light-absorbing molecules that mediate vision. They consist of an apoprotein, opsin, covalently linked to cis-retinal.</text>
</comment>
<dbReference type="EMBL" id="VHII01000004">
    <property type="protein sequence ID" value="KAF1391236.1"/>
    <property type="molecule type" value="Genomic_DNA"/>
</dbReference>
<evidence type="ECO:0000256" key="9">
    <source>
        <dbReference type="ARBA" id="ARBA00022925"/>
    </source>
</evidence>
<evidence type="ECO:0000256" key="3">
    <source>
        <dbReference type="ARBA" id="ARBA00004504"/>
    </source>
</evidence>
<protein>
    <recommendedName>
        <fullName evidence="4">Rhodopsin</fullName>
    </recommendedName>
</protein>
<feature type="transmembrane region" description="Helical" evidence="20">
    <location>
        <begin position="165"/>
        <end position="186"/>
    </location>
</feature>
<keyword evidence="15 20" id="KW-0675">Receptor</keyword>
<evidence type="ECO:0000256" key="18">
    <source>
        <dbReference type="ARBA" id="ARBA00023273"/>
    </source>
</evidence>
<evidence type="ECO:0000256" key="20">
    <source>
        <dbReference type="RuleBase" id="RU004951"/>
    </source>
</evidence>
<keyword evidence="10 20" id="KW-1133">Transmembrane helix</keyword>
<dbReference type="GO" id="GO:0004930">
    <property type="term" value="F:G protein-coupled receptor activity"/>
    <property type="evidence" value="ECO:0007669"/>
    <property type="project" value="UniProtKB-KW"/>
</dbReference>
<reference evidence="22 23" key="1">
    <citation type="submission" date="2019-06" db="EMBL/GenBank/DDBJ databases">
        <title>A chromosome-scale genome assembly of the European perch, Perca fluviatilis.</title>
        <authorList>
            <person name="Roques C."/>
            <person name="Zahm M."/>
            <person name="Cabau C."/>
            <person name="Klopp C."/>
            <person name="Bouchez O."/>
            <person name="Donnadieu C."/>
            <person name="Kuhl H."/>
            <person name="Gislard M."/>
            <person name="Guendouz S."/>
            <person name="Journot L."/>
            <person name="Haffray P."/>
            <person name="Bestin A."/>
            <person name="Morvezen R."/>
            <person name="Feron R."/>
            <person name="Wen M."/>
            <person name="Jouanno E."/>
            <person name="Herpin A."/>
            <person name="Schartl M."/>
            <person name="Postlethwait J."/>
            <person name="Schaerlinger B."/>
            <person name="Chardard D."/>
            <person name="Lecocq T."/>
            <person name="Poncet C."/>
            <person name="Jaffrelo L."/>
            <person name="Lampietro C."/>
            <person name="Guiguen Y."/>
        </authorList>
    </citation>
    <scope>NUCLEOTIDE SEQUENCE [LARGE SCALE GENOMIC DNA]</scope>
    <source>
        <tissue evidence="22">Blood</tissue>
    </source>
</reference>
<evidence type="ECO:0000256" key="15">
    <source>
        <dbReference type="ARBA" id="ARBA00023170"/>
    </source>
</evidence>
<dbReference type="GO" id="GO:0007602">
    <property type="term" value="P:phototransduction"/>
    <property type="evidence" value="ECO:0007669"/>
    <property type="project" value="UniProtKB-KW"/>
</dbReference>
<keyword evidence="13 20" id="KW-0472">Membrane</keyword>
<keyword evidence="18" id="KW-0966">Cell projection</keyword>
<feature type="transmembrane region" description="Helical" evidence="20">
    <location>
        <begin position="225"/>
        <end position="244"/>
    </location>
</feature>
<dbReference type="InterPro" id="IPR000276">
    <property type="entry name" value="GPCR_Rhodpsn"/>
</dbReference>
<keyword evidence="23" id="KW-1185">Reference proteome</keyword>
<evidence type="ECO:0000256" key="7">
    <source>
        <dbReference type="ARBA" id="ARBA00022606"/>
    </source>
</evidence>
<evidence type="ECO:0000256" key="8">
    <source>
        <dbReference type="ARBA" id="ARBA00022692"/>
    </source>
</evidence>
<dbReference type="InterPro" id="IPR000378">
    <property type="entry name" value="Opsin_red/grn"/>
</dbReference>
<dbReference type="PANTHER" id="PTHR24240">
    <property type="entry name" value="OPSIN"/>
    <property type="match status" value="1"/>
</dbReference>
<dbReference type="PROSITE" id="PS50262">
    <property type="entry name" value="G_PROTEIN_RECEP_F1_2"/>
    <property type="match status" value="1"/>
</dbReference>
<comment type="subcellular location">
    <subcellularLocation>
        <location evidence="3">Cell projection</location>
        <location evidence="3">Cilium</location>
        <location evidence="3">Photoreceptor outer segment</location>
    </subcellularLocation>
    <subcellularLocation>
        <location evidence="2 20">Membrane</location>
        <topology evidence="2 20">Multi-pass membrane protein</topology>
    </subcellularLocation>
</comment>
<feature type="transmembrane region" description="Helical" evidence="20">
    <location>
        <begin position="55"/>
        <end position="76"/>
    </location>
</feature>
<evidence type="ECO:0000256" key="19">
    <source>
        <dbReference type="ARBA" id="ARBA00023305"/>
    </source>
</evidence>
<feature type="domain" description="G-protein coupled receptors family 1 profile" evidence="21">
    <location>
        <begin position="67"/>
        <end position="186"/>
    </location>
</feature>
<gene>
    <name evidence="22" type="ORF">PFLUV_G00039830</name>
</gene>
<dbReference type="GO" id="GO:0001750">
    <property type="term" value="C:photoreceptor outer segment"/>
    <property type="evidence" value="ECO:0007669"/>
    <property type="project" value="UniProtKB-SubCell"/>
</dbReference>
<feature type="transmembrane region" description="Helical" evidence="20">
    <location>
        <begin position="125"/>
        <end position="144"/>
    </location>
</feature>
<evidence type="ECO:0000256" key="4">
    <source>
        <dbReference type="ARBA" id="ARBA00013487"/>
    </source>
</evidence>
<keyword evidence="9 20" id="KW-0681">Retinal protein</keyword>
<dbReference type="Proteomes" id="UP000465112">
    <property type="component" value="Chromosome 4"/>
</dbReference>
<comment type="caution">
    <text evidence="20">Lacks conserved residue(s) required for the propagation of feature annotation.</text>
</comment>
<evidence type="ECO:0000256" key="14">
    <source>
        <dbReference type="ARBA" id="ARBA00023157"/>
    </source>
</evidence>
<keyword evidence="16" id="KW-0325">Glycoprotein</keyword>
<dbReference type="PRINTS" id="PR00575">
    <property type="entry name" value="OPSINREDGRN"/>
</dbReference>
<dbReference type="InterPro" id="IPR017452">
    <property type="entry name" value="GPCR_Rhodpsn_7TM"/>
</dbReference>
<keyword evidence="11 20" id="KW-0157">Chromophore</keyword>
<evidence type="ECO:0000256" key="6">
    <source>
        <dbReference type="ARBA" id="ARBA00022553"/>
    </source>
</evidence>
<evidence type="ECO:0000259" key="21">
    <source>
        <dbReference type="PROSITE" id="PS50262"/>
    </source>
</evidence>
<keyword evidence="6" id="KW-0597">Phosphoprotein</keyword>
<dbReference type="PRINTS" id="PR00238">
    <property type="entry name" value="OPSIN"/>
</dbReference>
<dbReference type="PRINTS" id="PR00237">
    <property type="entry name" value="GPCRRHODOPSN"/>
</dbReference>
<dbReference type="SUPFAM" id="SSF81321">
    <property type="entry name" value="Family A G protein-coupled receptor-like"/>
    <property type="match status" value="1"/>
</dbReference>
<dbReference type="GO" id="GO:0009881">
    <property type="term" value="F:photoreceptor activity"/>
    <property type="evidence" value="ECO:0007669"/>
    <property type="project" value="UniProtKB-KW"/>
</dbReference>
<evidence type="ECO:0000256" key="11">
    <source>
        <dbReference type="ARBA" id="ARBA00022991"/>
    </source>
</evidence>
<accession>A0A6A5F899</accession>
<name>A0A6A5F899_PERFL</name>
<evidence type="ECO:0000256" key="1">
    <source>
        <dbReference type="ARBA" id="ARBA00002881"/>
    </source>
</evidence>
<keyword evidence="14" id="KW-1015">Disulfide bond</keyword>
<evidence type="ECO:0000256" key="13">
    <source>
        <dbReference type="ARBA" id="ARBA00023136"/>
    </source>
</evidence>
<dbReference type="AlphaFoldDB" id="A0A6A5F899"/>
<comment type="similarity">
    <text evidence="20">Belongs to the G-protein coupled receptor 1 family. Opsin subfamily.</text>
</comment>
<dbReference type="GO" id="GO:0016020">
    <property type="term" value="C:membrane"/>
    <property type="evidence" value="ECO:0007669"/>
    <property type="project" value="UniProtKB-SubCell"/>
</dbReference>
<evidence type="ECO:0000256" key="12">
    <source>
        <dbReference type="ARBA" id="ARBA00023040"/>
    </source>
</evidence>
<evidence type="ECO:0000256" key="10">
    <source>
        <dbReference type="ARBA" id="ARBA00022989"/>
    </source>
</evidence>
<keyword evidence="17 20" id="KW-0807">Transducer</keyword>
<dbReference type="InterPro" id="IPR001760">
    <property type="entry name" value="Opsin"/>
</dbReference>
<proteinExistence type="inferred from homology"/>
<keyword evidence="19" id="KW-0844">Vision</keyword>
<dbReference type="PROSITE" id="PS00237">
    <property type="entry name" value="G_PROTEIN_RECEP_F1_1"/>
    <property type="match status" value="1"/>
</dbReference>
<dbReference type="PROSITE" id="PS00238">
    <property type="entry name" value="OPSIN"/>
    <property type="match status" value="1"/>
</dbReference>
<evidence type="ECO:0000313" key="22">
    <source>
        <dbReference type="EMBL" id="KAF1391236.1"/>
    </source>
</evidence>
<keyword evidence="7 20" id="KW-0716">Sensory transduction</keyword>
<dbReference type="Gene3D" id="1.20.1070.10">
    <property type="entry name" value="Rhodopsin 7-helix transmembrane proteins"/>
    <property type="match status" value="2"/>
</dbReference>
<dbReference type="InterPro" id="IPR027430">
    <property type="entry name" value="Retinal_BS"/>
</dbReference>
<dbReference type="Pfam" id="PF00001">
    <property type="entry name" value="7tm_1"/>
    <property type="match status" value="1"/>
</dbReference>
<evidence type="ECO:0000256" key="5">
    <source>
        <dbReference type="ARBA" id="ARBA00022543"/>
    </source>
</evidence>
<dbReference type="GO" id="GO:0007601">
    <property type="term" value="P:visual perception"/>
    <property type="evidence" value="ECO:0007669"/>
    <property type="project" value="UniProtKB-KW"/>
</dbReference>
<feature type="transmembrane region" description="Helical" evidence="20">
    <location>
        <begin position="88"/>
        <end position="113"/>
    </location>
</feature>
<dbReference type="InterPro" id="IPR050125">
    <property type="entry name" value="GPCR_opsins"/>
</dbReference>
<evidence type="ECO:0000256" key="16">
    <source>
        <dbReference type="ARBA" id="ARBA00023180"/>
    </source>
</evidence>
<sequence length="279" mass="30662">MAEEWGKQAFAARRYNEDATQSGGFAYTNSNHTRGPFEGPNYHIAPRWCYHISTLWMSMVVIASLFTNGLVLVATAKFKKLRHPLNWILVNLAVADILETILASTISVCNQFFGYFILGHPMCVFEGYTVACCGIAGLWSLTVISFERWIIVCKPFGNVKFDAKMAIAGIVFCWVWAAACTAPPVFGWSRYWPHGLKTSCGPDVFSGTAATPGLPVTSSPLAASMPAYFAKSATIWNPVIYVFMNRQFRSCIMQLFGKEADDGSEVSTSKTEVSSVAPA</sequence>
<comment type="caution">
    <text evidence="22">The sequence shown here is derived from an EMBL/GenBank/DDBJ whole genome shotgun (WGS) entry which is preliminary data.</text>
</comment>
<keyword evidence="12 20" id="KW-0297">G-protein coupled receptor</keyword>
<evidence type="ECO:0000313" key="23">
    <source>
        <dbReference type="Proteomes" id="UP000465112"/>
    </source>
</evidence>
<evidence type="ECO:0000256" key="17">
    <source>
        <dbReference type="ARBA" id="ARBA00023224"/>
    </source>
</evidence>